<protein>
    <submittedName>
        <fullName evidence="1">Uncharacterized protein</fullName>
    </submittedName>
</protein>
<evidence type="ECO:0000313" key="1">
    <source>
        <dbReference type="EMBL" id="KAJ9124603.1"/>
    </source>
</evidence>
<dbReference type="EMBL" id="JASBWV010000010">
    <property type="protein sequence ID" value="KAJ9124603.1"/>
    <property type="molecule type" value="Genomic_DNA"/>
</dbReference>
<proteinExistence type="predicted"/>
<reference evidence="1" key="1">
    <citation type="submission" date="2023-04" db="EMBL/GenBank/DDBJ databases">
        <title>Draft Genome sequencing of Naganishia species isolated from polar environments using Oxford Nanopore Technology.</title>
        <authorList>
            <person name="Leo P."/>
            <person name="Venkateswaran K."/>
        </authorList>
    </citation>
    <scope>NUCLEOTIDE SEQUENCE</scope>
    <source>
        <strain evidence="1">DBVPG 5303</strain>
    </source>
</reference>
<accession>A0ACC2XL72</accession>
<gene>
    <name evidence="1" type="ORF">QFC24_003396</name>
</gene>
<dbReference type="Proteomes" id="UP001234202">
    <property type="component" value="Unassembled WGS sequence"/>
</dbReference>
<sequence>MTIVLNSLSQQARVVLCHLACLPSRGVEIPLLAHLTNKNENAMRSLLDECATLGSISIRNNKVQFVHDKPHAAALALIDPQEKPRLFAKIARNLEGLSTDYNFVRADMFLSAYQSDPDLLGPLEVVKAGKFLPLDDLDSTNQLVLVIAVRAARQAAASAALDLASKYLDGAAELWSFDTAEAWKQDPDLAMDFLTVTAEVALGRRAAASYTEKVGSQRSYFQHRFSLSSFSSDRIRPTYGTPDVYKA</sequence>
<name>A0ACC2XL72_9TREE</name>
<comment type="caution">
    <text evidence="1">The sequence shown here is derived from an EMBL/GenBank/DDBJ whole genome shotgun (WGS) entry which is preliminary data.</text>
</comment>
<evidence type="ECO:0000313" key="2">
    <source>
        <dbReference type="Proteomes" id="UP001234202"/>
    </source>
</evidence>
<keyword evidence="2" id="KW-1185">Reference proteome</keyword>
<organism evidence="1 2">
    <name type="scientific">Naganishia onofrii</name>
    <dbReference type="NCBI Taxonomy" id="1851511"/>
    <lineage>
        <taxon>Eukaryota</taxon>
        <taxon>Fungi</taxon>
        <taxon>Dikarya</taxon>
        <taxon>Basidiomycota</taxon>
        <taxon>Agaricomycotina</taxon>
        <taxon>Tremellomycetes</taxon>
        <taxon>Filobasidiales</taxon>
        <taxon>Filobasidiaceae</taxon>
        <taxon>Naganishia</taxon>
    </lineage>
</organism>